<dbReference type="EMBL" id="QVLS01000010">
    <property type="protein sequence ID" value="RFP77668.1"/>
    <property type="molecule type" value="Genomic_DNA"/>
</dbReference>
<comment type="caution">
    <text evidence="1">The sequence shown here is derived from an EMBL/GenBank/DDBJ whole genome shotgun (WGS) entry which is preliminary data.</text>
</comment>
<reference evidence="1 2" key="1">
    <citation type="submission" date="2018-08" db="EMBL/GenBank/DDBJ databases">
        <title>Hydrogenophaga sp. LA-38 isolated from sludge.</title>
        <authorList>
            <person name="Im W.-T."/>
        </authorList>
    </citation>
    <scope>NUCLEOTIDE SEQUENCE [LARGE SCALE GENOMIC DNA]</scope>
    <source>
        <strain evidence="1 2">LA-38</strain>
    </source>
</reference>
<dbReference type="AlphaFoldDB" id="A0A372EGX8"/>
<evidence type="ECO:0000313" key="1">
    <source>
        <dbReference type="EMBL" id="RFP77668.1"/>
    </source>
</evidence>
<proteinExistence type="predicted"/>
<dbReference type="Proteomes" id="UP000261931">
    <property type="component" value="Unassembled WGS sequence"/>
</dbReference>
<gene>
    <name evidence="1" type="ORF">DY262_15820</name>
</gene>
<protein>
    <submittedName>
        <fullName evidence="1">Uncharacterized protein</fullName>
    </submittedName>
</protein>
<accession>A0A372EGX8</accession>
<keyword evidence="2" id="KW-1185">Reference proteome</keyword>
<organism evidence="1 2">
    <name type="scientific">Hydrogenophaga borbori</name>
    <dbReference type="NCBI Taxonomy" id="2294117"/>
    <lineage>
        <taxon>Bacteria</taxon>
        <taxon>Pseudomonadati</taxon>
        <taxon>Pseudomonadota</taxon>
        <taxon>Betaproteobacteria</taxon>
        <taxon>Burkholderiales</taxon>
        <taxon>Comamonadaceae</taxon>
        <taxon>Hydrogenophaga</taxon>
    </lineage>
</organism>
<evidence type="ECO:0000313" key="2">
    <source>
        <dbReference type="Proteomes" id="UP000261931"/>
    </source>
</evidence>
<name>A0A372EGX8_9BURK</name>
<sequence length="111" mass="11938">MTVPPVVNILENSHPSTLAAGSGPITALQRIVLHTNVRQGACVELTRRVPGASSAAWELRAVGGEAVSLQAHGDGWRLCTLRQGTYAVQIEHRFGAEFAGRWPLRTDTVLL</sequence>